<comment type="caution">
    <text evidence="4">The sequence shown here is derived from an EMBL/GenBank/DDBJ whole genome shotgun (WGS) entry which is preliminary data.</text>
</comment>
<dbReference type="GO" id="GO:0070971">
    <property type="term" value="C:endoplasmic reticulum exit site"/>
    <property type="evidence" value="ECO:0007669"/>
    <property type="project" value="TreeGrafter"/>
</dbReference>
<feature type="non-terminal residue" evidence="4">
    <location>
        <position position="164"/>
    </location>
</feature>
<dbReference type="Proteomes" id="UP000235388">
    <property type="component" value="Unassembled WGS sequence"/>
</dbReference>
<name>A0A2N5RW49_9BASI</name>
<dbReference type="GO" id="GO:0007029">
    <property type="term" value="P:endoplasmic reticulum organization"/>
    <property type="evidence" value="ECO:0007669"/>
    <property type="project" value="TreeGrafter"/>
</dbReference>
<dbReference type="OrthoDB" id="542917at2759"/>
<evidence type="ECO:0000256" key="3">
    <source>
        <dbReference type="ARBA" id="ARBA00022737"/>
    </source>
</evidence>
<dbReference type="Gene3D" id="2.130.10.10">
    <property type="entry name" value="YVTN repeat-like/Quinoprotein amine dehydrogenase"/>
    <property type="match status" value="1"/>
</dbReference>
<dbReference type="PANTHER" id="PTHR13923:SF11">
    <property type="entry name" value="SECRETORY 31, ISOFORM D"/>
    <property type="match status" value="1"/>
</dbReference>
<dbReference type="STRING" id="200324.A0A2N5RW49"/>
<evidence type="ECO:0000313" key="4">
    <source>
        <dbReference type="EMBL" id="PLW05182.1"/>
    </source>
</evidence>
<keyword evidence="5" id="KW-1185">Reference proteome</keyword>
<keyword evidence="1" id="KW-0813">Transport</keyword>
<dbReference type="GO" id="GO:0005198">
    <property type="term" value="F:structural molecule activity"/>
    <property type="evidence" value="ECO:0007669"/>
    <property type="project" value="TreeGrafter"/>
</dbReference>
<keyword evidence="2" id="KW-0853">WD repeat</keyword>
<dbReference type="InterPro" id="IPR040251">
    <property type="entry name" value="SEC31-like"/>
</dbReference>
<dbReference type="GO" id="GO:0030127">
    <property type="term" value="C:COPII vesicle coat"/>
    <property type="evidence" value="ECO:0007669"/>
    <property type="project" value="TreeGrafter"/>
</dbReference>
<protein>
    <submittedName>
        <fullName evidence="4">Uncharacterized protein</fullName>
    </submittedName>
</protein>
<dbReference type="AlphaFoldDB" id="A0A2N5RW49"/>
<accession>A0A2N5RW49</accession>
<organism evidence="4 5">
    <name type="scientific">Puccinia coronata f. sp. avenae</name>
    <dbReference type="NCBI Taxonomy" id="200324"/>
    <lineage>
        <taxon>Eukaryota</taxon>
        <taxon>Fungi</taxon>
        <taxon>Dikarya</taxon>
        <taxon>Basidiomycota</taxon>
        <taxon>Pucciniomycotina</taxon>
        <taxon>Pucciniomycetes</taxon>
        <taxon>Pucciniales</taxon>
        <taxon>Pucciniaceae</taxon>
        <taxon>Puccinia</taxon>
    </lineage>
</organism>
<proteinExistence type="predicted"/>
<dbReference type="EMBL" id="PGCJ01001480">
    <property type="protein sequence ID" value="PLW05182.1"/>
    <property type="molecule type" value="Genomic_DNA"/>
</dbReference>
<dbReference type="PANTHER" id="PTHR13923">
    <property type="entry name" value="SEC31-RELATED PROTEIN"/>
    <property type="match status" value="1"/>
</dbReference>
<evidence type="ECO:0000313" key="5">
    <source>
        <dbReference type="Proteomes" id="UP000235388"/>
    </source>
</evidence>
<keyword evidence="3" id="KW-0677">Repeat</keyword>
<dbReference type="GO" id="GO:0090110">
    <property type="term" value="P:COPII-coated vesicle cargo loading"/>
    <property type="evidence" value="ECO:0007669"/>
    <property type="project" value="TreeGrafter"/>
</dbReference>
<sequence>MERVMVAAEHFNVISQLLSEVLPQILHYLPPSSNWSFQSNWCPRNPDLIATASFDGRIAINYLQSTGEESDAAVPPLNSCPAVDGSDIFGDQGILALNSAKAAVVTESTLVERALKLENVSQARNLQNLCEERVNQLPWTASTIGLQSWKLLSTLFKTDSSDEL</sequence>
<reference evidence="4 5" key="1">
    <citation type="submission" date="2017-11" db="EMBL/GenBank/DDBJ databases">
        <title>De novo assembly and phasing of dikaryotic genomes from two isolates of Puccinia coronata f. sp. avenae, the causal agent of oat crown rust.</title>
        <authorList>
            <person name="Miller M.E."/>
            <person name="Zhang Y."/>
            <person name="Omidvar V."/>
            <person name="Sperschneider J."/>
            <person name="Schwessinger B."/>
            <person name="Raley C."/>
            <person name="Palmer J.M."/>
            <person name="Garnica D."/>
            <person name="Upadhyaya N."/>
            <person name="Rathjen J."/>
            <person name="Taylor J.M."/>
            <person name="Park R.F."/>
            <person name="Dodds P.N."/>
            <person name="Hirsch C.D."/>
            <person name="Kianian S.F."/>
            <person name="Figueroa M."/>
        </authorList>
    </citation>
    <scope>NUCLEOTIDE SEQUENCE [LARGE SCALE GENOMIC DNA]</scope>
    <source>
        <strain evidence="4">12NC29</strain>
    </source>
</reference>
<gene>
    <name evidence="4" type="ORF">PCANC_28402</name>
</gene>
<dbReference type="InterPro" id="IPR015943">
    <property type="entry name" value="WD40/YVTN_repeat-like_dom_sf"/>
</dbReference>
<evidence type="ECO:0000256" key="1">
    <source>
        <dbReference type="ARBA" id="ARBA00022448"/>
    </source>
</evidence>
<evidence type="ECO:0000256" key="2">
    <source>
        <dbReference type="ARBA" id="ARBA00022574"/>
    </source>
</evidence>